<dbReference type="Pfam" id="PF07972">
    <property type="entry name" value="Flavodoxin_NdrI"/>
    <property type="match status" value="1"/>
</dbReference>
<sequence length="118" mass="13260">MKIVYASRTGHVEILMNKLNINNPTRIMSGDEKVDEDFLLFTYTDGYGDIPAEVETFLEHHVSYIKGVIASGDTGYGEAFAQSGNKISEAYNVPYLYKIENEGTEQDIIAIQKILTEF</sequence>
<dbReference type="RefSeq" id="WP_008790103.1">
    <property type="nucleotide sequence ID" value="NZ_AKCB01000001.1"/>
</dbReference>
<dbReference type="GO" id="GO:0010181">
    <property type="term" value="F:FMN binding"/>
    <property type="evidence" value="ECO:0007669"/>
    <property type="project" value="InterPro"/>
</dbReference>
<gene>
    <name evidence="1" type="ORF">HMPREF9488_03016</name>
</gene>
<dbReference type="NCBIfam" id="TIGR00333">
    <property type="entry name" value="nrdI"/>
    <property type="match status" value="1"/>
</dbReference>
<dbReference type="SUPFAM" id="SSF52218">
    <property type="entry name" value="Flavoproteins"/>
    <property type="match status" value="1"/>
</dbReference>
<proteinExistence type="predicted"/>
<dbReference type="OrthoDB" id="350535at2"/>
<dbReference type="Gene3D" id="3.40.50.360">
    <property type="match status" value="1"/>
</dbReference>
<reference evidence="1 2" key="1">
    <citation type="submission" date="2010-12" db="EMBL/GenBank/DDBJ databases">
        <title>The Genome Sequence of Coprobacillus sp. strain 29_1.</title>
        <authorList>
            <consortium name="The Broad Institute Genome Sequencing Platform"/>
            <person name="Earl A."/>
            <person name="Ward D."/>
            <person name="Feldgarden M."/>
            <person name="Gevers D."/>
            <person name="Daigneault M."/>
            <person name="Sibley C.D."/>
            <person name="White A."/>
            <person name="Strauss J."/>
            <person name="Allen-Vercoe E."/>
            <person name="Young S.K."/>
            <person name="Zeng Q."/>
            <person name="Gargeya S."/>
            <person name="Fitzgerald M."/>
            <person name="Haas B."/>
            <person name="Abouelleil A."/>
            <person name="Alvarado L."/>
            <person name="Arachchi H.M."/>
            <person name="Berlin A."/>
            <person name="Brown A."/>
            <person name="Chapman S.B."/>
            <person name="Chen Z."/>
            <person name="Dunbar C."/>
            <person name="Freedman E."/>
            <person name="Gearin G."/>
            <person name="Gellesch M."/>
            <person name="Goldberg J."/>
            <person name="Griggs A."/>
            <person name="Gujja S."/>
            <person name="Heilman E."/>
            <person name="Heiman D."/>
            <person name="Howarth C."/>
            <person name="Larson L."/>
            <person name="Lui A."/>
            <person name="MacDonald P.J.P."/>
            <person name="Mehta T."/>
            <person name="Montmayeur A."/>
            <person name="Murphy C."/>
            <person name="Neiman D."/>
            <person name="Pearson M."/>
            <person name="Priest M."/>
            <person name="Roberts A."/>
            <person name="Saif S."/>
            <person name="Shea T."/>
            <person name="Shenoy N."/>
            <person name="Sisk P."/>
            <person name="Stolte C."/>
            <person name="Sykes S."/>
            <person name="White J."/>
            <person name="Yandava C."/>
            <person name="Nusbaum C."/>
            <person name="Birren B."/>
        </authorList>
    </citation>
    <scope>NUCLEOTIDE SEQUENCE [LARGE SCALE GENOMIC DNA]</scope>
    <source>
        <strain evidence="1 2">29_1</strain>
    </source>
</reference>
<dbReference type="EMBL" id="ADKX01000043">
    <property type="protein sequence ID" value="EFW03826.1"/>
    <property type="molecule type" value="Genomic_DNA"/>
</dbReference>
<dbReference type="PANTHER" id="PTHR37297">
    <property type="entry name" value="PROTEIN NRDI"/>
    <property type="match status" value="1"/>
</dbReference>
<dbReference type="eggNOG" id="COG1780">
    <property type="taxonomic scope" value="Bacteria"/>
</dbReference>
<evidence type="ECO:0000313" key="2">
    <source>
        <dbReference type="Proteomes" id="UP000003157"/>
    </source>
</evidence>
<accession>E7GE23</accession>
<dbReference type="PIRSF" id="PIRSF005087">
    <property type="entry name" value="NrdI"/>
    <property type="match status" value="1"/>
</dbReference>
<protein>
    <submittedName>
        <fullName evidence="1">Ribonucleotide reductase stimulatory protein</fullName>
    </submittedName>
</protein>
<dbReference type="GeneID" id="78230343"/>
<name>E7GE23_9FIRM</name>
<keyword evidence="2" id="KW-1185">Reference proteome</keyword>
<organism evidence="1 2">
    <name type="scientific">Coprobacillus cateniformis</name>
    <dbReference type="NCBI Taxonomy" id="100884"/>
    <lineage>
        <taxon>Bacteria</taxon>
        <taxon>Bacillati</taxon>
        <taxon>Bacillota</taxon>
        <taxon>Erysipelotrichia</taxon>
        <taxon>Erysipelotrichales</taxon>
        <taxon>Coprobacillaceae</taxon>
        <taxon>Coprobacillus</taxon>
    </lineage>
</organism>
<evidence type="ECO:0000313" key="1">
    <source>
        <dbReference type="EMBL" id="EFW03826.1"/>
    </source>
</evidence>
<dbReference type="Proteomes" id="UP000003157">
    <property type="component" value="Unassembled WGS sequence"/>
</dbReference>
<dbReference type="InterPro" id="IPR029039">
    <property type="entry name" value="Flavoprotein-like_sf"/>
</dbReference>
<dbReference type="AlphaFoldDB" id="E7GE23"/>
<dbReference type="InterPro" id="IPR004465">
    <property type="entry name" value="RNR_NrdI"/>
</dbReference>
<dbReference type="PANTHER" id="PTHR37297:SF1">
    <property type="entry name" value="PROTEIN NRDI"/>
    <property type="match status" value="1"/>
</dbReference>
<dbReference type="HOGENOM" id="CLU_114845_3_0_9"/>
<dbReference type="STRING" id="100884.GCA_000269565_02530"/>
<comment type="caution">
    <text evidence="1">The sequence shown here is derived from an EMBL/GenBank/DDBJ whole genome shotgun (WGS) entry which is preliminary data.</text>
</comment>